<gene>
    <name evidence="2" type="ORF">L2749_00525</name>
</gene>
<dbReference type="EMBL" id="JAKILJ010000001">
    <property type="protein sequence ID" value="MCL1103757.1"/>
    <property type="molecule type" value="Genomic_DNA"/>
</dbReference>
<dbReference type="InterPro" id="IPR007410">
    <property type="entry name" value="LpqE-like"/>
</dbReference>
<proteinExistence type="predicted"/>
<organism evidence="2 3">
    <name type="scientific">Shewanella algicola</name>
    <dbReference type="NCBI Taxonomy" id="640633"/>
    <lineage>
        <taxon>Bacteria</taxon>
        <taxon>Pseudomonadati</taxon>
        <taxon>Pseudomonadota</taxon>
        <taxon>Gammaproteobacteria</taxon>
        <taxon>Alteromonadales</taxon>
        <taxon>Shewanellaceae</taxon>
        <taxon>Shewanella</taxon>
    </lineage>
</organism>
<dbReference type="AlphaFoldDB" id="A0A9X1Z5K6"/>
<dbReference type="Pfam" id="PF04314">
    <property type="entry name" value="PCuAC"/>
    <property type="match status" value="1"/>
</dbReference>
<dbReference type="InterPro" id="IPR058248">
    <property type="entry name" value="Lxx211020-like"/>
</dbReference>
<keyword evidence="1" id="KW-0472">Membrane</keyword>
<dbReference type="PANTHER" id="PTHR36302">
    <property type="entry name" value="BLR7088 PROTEIN"/>
    <property type="match status" value="1"/>
</dbReference>
<dbReference type="PANTHER" id="PTHR36302:SF1">
    <property type="entry name" value="COPPER CHAPERONE PCU(A)C"/>
    <property type="match status" value="1"/>
</dbReference>
<reference evidence="2" key="1">
    <citation type="submission" date="2022-01" db="EMBL/GenBank/DDBJ databases">
        <title>Whole genome-based taxonomy of the Shewanellaceae.</title>
        <authorList>
            <person name="Martin-Rodriguez A.J."/>
        </authorList>
    </citation>
    <scope>NUCLEOTIDE SEQUENCE</scope>
    <source>
        <strain evidence="2">DSM 23803</strain>
    </source>
</reference>
<feature type="transmembrane region" description="Helical" evidence="1">
    <location>
        <begin position="12"/>
        <end position="33"/>
    </location>
</feature>
<evidence type="ECO:0000256" key="1">
    <source>
        <dbReference type="SAM" id="Phobius"/>
    </source>
</evidence>
<keyword evidence="1" id="KW-0812">Transmembrane</keyword>
<comment type="caution">
    <text evidence="2">The sequence shown here is derived from an EMBL/GenBank/DDBJ whole genome shotgun (WGS) entry which is preliminary data.</text>
</comment>
<evidence type="ECO:0000313" key="2">
    <source>
        <dbReference type="EMBL" id="MCL1103757.1"/>
    </source>
</evidence>
<dbReference type="Gene3D" id="2.60.40.1890">
    <property type="entry name" value="PCu(A)C copper chaperone"/>
    <property type="match status" value="1"/>
</dbReference>
<dbReference type="InterPro" id="IPR036182">
    <property type="entry name" value="PCuAC_sf"/>
</dbReference>
<evidence type="ECO:0000313" key="3">
    <source>
        <dbReference type="Proteomes" id="UP001139408"/>
    </source>
</evidence>
<protein>
    <submittedName>
        <fullName evidence="2">Copper chaperone PCu(A)C</fullName>
    </submittedName>
</protein>
<keyword evidence="1" id="KW-1133">Transmembrane helix</keyword>
<dbReference type="SUPFAM" id="SSF110087">
    <property type="entry name" value="DR1885-like metal-binding protein"/>
    <property type="match status" value="1"/>
</dbReference>
<keyword evidence="3" id="KW-1185">Reference proteome</keyword>
<sequence>MEFKTLKAIFKHLFNFLVLSSLSFAATANVILVDGYVRAMPASVPNTAAYFTLENHTAHAVTLVEVNTAVAKEAQLHTIIEENGMVKMRQVAGFSIPSHGKLTLQPTGDHVMLLSLTAPLVVDDKVPLELIFEDGQQLMIELPVLKQAASQDGEQADHHHHH</sequence>
<dbReference type="RefSeq" id="WP_188923469.1">
    <property type="nucleotide sequence ID" value="NZ_BMQI01000001.1"/>
</dbReference>
<accession>A0A9X1Z5K6</accession>
<dbReference type="Proteomes" id="UP001139408">
    <property type="component" value="Unassembled WGS sequence"/>
</dbReference>
<name>A0A9X1Z5K6_9GAMM</name>